<dbReference type="InterPro" id="IPR036291">
    <property type="entry name" value="NAD(P)-bd_dom_sf"/>
</dbReference>
<evidence type="ECO:0000313" key="3">
    <source>
        <dbReference type="Proteomes" id="UP000727456"/>
    </source>
</evidence>
<accession>A0ABX0TQZ3</accession>
<evidence type="ECO:0000313" key="2">
    <source>
        <dbReference type="EMBL" id="NIJ07851.1"/>
    </source>
</evidence>
<name>A0ABX0TQZ3_9SPHN</name>
<organism evidence="2 3">
    <name type="scientific">Sphingomonas vulcanisoli</name>
    <dbReference type="NCBI Taxonomy" id="1658060"/>
    <lineage>
        <taxon>Bacteria</taxon>
        <taxon>Pseudomonadati</taxon>
        <taxon>Pseudomonadota</taxon>
        <taxon>Alphaproteobacteria</taxon>
        <taxon>Sphingomonadales</taxon>
        <taxon>Sphingomonadaceae</taxon>
        <taxon>Sphingomonas</taxon>
    </lineage>
</organism>
<dbReference type="Gene3D" id="3.40.50.720">
    <property type="entry name" value="NAD(P)-binding Rossmann-like Domain"/>
    <property type="match status" value="1"/>
</dbReference>
<gene>
    <name evidence="2" type="ORF">FHS31_001461</name>
</gene>
<dbReference type="NCBIfam" id="TIGR03466">
    <property type="entry name" value="HpnA"/>
    <property type="match status" value="1"/>
</dbReference>
<dbReference type="InterPro" id="IPR017829">
    <property type="entry name" value="Hopanoid-assoc_sugar_epimerase"/>
</dbReference>
<dbReference type="InterPro" id="IPR051783">
    <property type="entry name" value="NAD(P)-dependent_oxidoreduct"/>
</dbReference>
<feature type="domain" description="NAD-dependent epimerase/dehydratase" evidence="1">
    <location>
        <begin position="6"/>
        <end position="232"/>
    </location>
</feature>
<dbReference type="Proteomes" id="UP000727456">
    <property type="component" value="Unassembled WGS sequence"/>
</dbReference>
<sequence>MHGDTILVTGVTGFVGSAVARVFANAGYKVRGMARASSDRTNLADFPGTIVTGDLDDKASLVAALEGCGALAHVAADYRLWVPKPADIILSNGMGTRNIMEAALEAGVQRIVYTSSVATLKPLPDRPSDEDHPATAENAIGAYKKSKTVAERLVERMVSEQGLPATIVLPSTPIGPRDVKPTPTGRIIVDAANGRMPAYVETGLNLVHVDDVAHGLLLALEKGKIGRRYILGGDDVPLGAMLAEIDAQLGRPFTARKLPIAPLVPVALAMEGFARLSGREPRMTLDTLRMSRTHMYFSSARAESELGYAHRPWQQGIADALAWSSAHGMLT</sequence>
<dbReference type="SUPFAM" id="SSF51735">
    <property type="entry name" value="NAD(P)-binding Rossmann-fold domains"/>
    <property type="match status" value="1"/>
</dbReference>
<protein>
    <submittedName>
        <fullName evidence="2">Hopanoid-associated sugar epimerase</fullName>
    </submittedName>
</protein>
<reference evidence="2 3" key="1">
    <citation type="submission" date="2020-03" db="EMBL/GenBank/DDBJ databases">
        <title>Genomic Encyclopedia of Type Strains, Phase III (KMG-III): the genomes of soil and plant-associated and newly described type strains.</title>
        <authorList>
            <person name="Whitman W."/>
        </authorList>
    </citation>
    <scope>NUCLEOTIDE SEQUENCE [LARGE SCALE GENOMIC DNA]</scope>
    <source>
        <strain evidence="2 3">CECT 8804</strain>
    </source>
</reference>
<dbReference type="InterPro" id="IPR001509">
    <property type="entry name" value="Epimerase_deHydtase"/>
</dbReference>
<dbReference type="PANTHER" id="PTHR48079:SF6">
    <property type="entry name" value="NAD(P)-BINDING DOMAIN-CONTAINING PROTEIN-RELATED"/>
    <property type="match status" value="1"/>
</dbReference>
<proteinExistence type="predicted"/>
<dbReference type="PANTHER" id="PTHR48079">
    <property type="entry name" value="PROTEIN YEEZ"/>
    <property type="match status" value="1"/>
</dbReference>
<dbReference type="RefSeq" id="WP_167072707.1">
    <property type="nucleotide sequence ID" value="NZ_JAAOZC010000003.1"/>
</dbReference>
<dbReference type="Pfam" id="PF01370">
    <property type="entry name" value="Epimerase"/>
    <property type="match status" value="1"/>
</dbReference>
<keyword evidence="3" id="KW-1185">Reference proteome</keyword>
<dbReference type="EMBL" id="JAAOZC010000003">
    <property type="protein sequence ID" value="NIJ07851.1"/>
    <property type="molecule type" value="Genomic_DNA"/>
</dbReference>
<comment type="caution">
    <text evidence="2">The sequence shown here is derived from an EMBL/GenBank/DDBJ whole genome shotgun (WGS) entry which is preliminary data.</text>
</comment>
<evidence type="ECO:0000259" key="1">
    <source>
        <dbReference type="Pfam" id="PF01370"/>
    </source>
</evidence>